<dbReference type="PANTHER" id="PTHR33525:SF4">
    <property type="entry name" value="CYCLIC DI-GMP PHOSPHODIESTERASE CDGJ"/>
    <property type="match status" value="1"/>
</dbReference>
<organism evidence="2 3">
    <name type="scientific">Sedimenticola selenatireducens</name>
    <dbReference type="NCBI Taxonomy" id="191960"/>
    <lineage>
        <taxon>Bacteria</taxon>
        <taxon>Pseudomonadati</taxon>
        <taxon>Pseudomonadota</taxon>
        <taxon>Gammaproteobacteria</taxon>
        <taxon>Chromatiales</taxon>
        <taxon>Sedimenticolaceae</taxon>
        <taxon>Sedimenticola</taxon>
    </lineage>
</organism>
<dbReference type="SMART" id="SM00052">
    <property type="entry name" value="EAL"/>
    <property type="match status" value="1"/>
</dbReference>
<dbReference type="AlphaFoldDB" id="A0A2N6CUU6"/>
<dbReference type="InterPro" id="IPR052340">
    <property type="entry name" value="RNase_Y/CdgJ"/>
</dbReference>
<dbReference type="RefSeq" id="WP_273439901.1">
    <property type="nucleotide sequence ID" value="NZ_CAXXYC010000004.1"/>
</dbReference>
<protein>
    <recommendedName>
        <fullName evidence="1">HDOD domain-containing protein</fullName>
    </recommendedName>
</protein>
<dbReference type="Gene3D" id="3.20.20.450">
    <property type="entry name" value="EAL domain"/>
    <property type="match status" value="1"/>
</dbReference>
<proteinExistence type="predicted"/>
<dbReference type="PIRSF" id="PIRSF003180">
    <property type="entry name" value="DiGMPpdiest_YuxH"/>
    <property type="match status" value="1"/>
</dbReference>
<comment type="caution">
    <text evidence="2">The sequence shown here is derived from an EMBL/GenBank/DDBJ whole genome shotgun (WGS) entry which is preliminary data.</text>
</comment>
<dbReference type="InterPro" id="IPR014408">
    <property type="entry name" value="dGMP_Pdiesterase_EAL/HD-GYP"/>
</dbReference>
<dbReference type="EMBL" id="PKUN01000022">
    <property type="protein sequence ID" value="PLX60964.1"/>
    <property type="molecule type" value="Genomic_DNA"/>
</dbReference>
<dbReference type="Pfam" id="PF00563">
    <property type="entry name" value="EAL"/>
    <property type="match status" value="1"/>
</dbReference>
<evidence type="ECO:0000313" key="3">
    <source>
        <dbReference type="Proteomes" id="UP000235015"/>
    </source>
</evidence>
<gene>
    <name evidence="2" type="ORF">C0630_12920</name>
</gene>
<dbReference type="Proteomes" id="UP000235015">
    <property type="component" value="Unassembled WGS sequence"/>
</dbReference>
<dbReference type="STRING" id="1111735.GCA_000428045_00082"/>
<reference evidence="2 3" key="1">
    <citation type="submission" date="2017-11" db="EMBL/GenBank/DDBJ databases">
        <title>Genome-resolved metagenomics identifies genetic mobility, metabolic interactions, and unexpected diversity in perchlorate-reducing communities.</title>
        <authorList>
            <person name="Barnum T.P."/>
            <person name="Figueroa I.A."/>
            <person name="Carlstrom C.I."/>
            <person name="Lucas L.N."/>
            <person name="Engelbrektson A.L."/>
            <person name="Coates J.D."/>
        </authorList>
    </citation>
    <scope>NUCLEOTIDE SEQUENCE [LARGE SCALE GENOMIC DNA]</scope>
    <source>
        <strain evidence="2">BM301</strain>
    </source>
</reference>
<dbReference type="InterPro" id="IPR001633">
    <property type="entry name" value="EAL_dom"/>
</dbReference>
<dbReference type="PANTHER" id="PTHR33525">
    <property type="match status" value="1"/>
</dbReference>
<dbReference type="InterPro" id="IPR035919">
    <property type="entry name" value="EAL_sf"/>
</dbReference>
<evidence type="ECO:0000313" key="2">
    <source>
        <dbReference type="EMBL" id="PLX60964.1"/>
    </source>
</evidence>
<dbReference type="InterPro" id="IPR013976">
    <property type="entry name" value="HDOD"/>
</dbReference>
<dbReference type="SUPFAM" id="SSF109604">
    <property type="entry name" value="HD-domain/PDEase-like"/>
    <property type="match status" value="1"/>
</dbReference>
<dbReference type="Pfam" id="PF08668">
    <property type="entry name" value="HDOD"/>
    <property type="match status" value="1"/>
</dbReference>
<dbReference type="PROSITE" id="PS51833">
    <property type="entry name" value="HDOD"/>
    <property type="match status" value="1"/>
</dbReference>
<dbReference type="Gene3D" id="1.10.3210.10">
    <property type="entry name" value="Hypothetical protein af1432"/>
    <property type="match status" value="1"/>
</dbReference>
<feature type="domain" description="HDOD" evidence="1">
    <location>
        <begin position="207"/>
        <end position="397"/>
    </location>
</feature>
<evidence type="ECO:0000259" key="1">
    <source>
        <dbReference type="PROSITE" id="PS51833"/>
    </source>
</evidence>
<name>A0A2N6CUU6_9GAMM</name>
<accession>A0A2N6CUU6</accession>
<dbReference type="SUPFAM" id="SSF141868">
    <property type="entry name" value="EAL domain-like"/>
    <property type="match status" value="1"/>
</dbReference>
<sequence length="418" mass="46882">MSNQPPDSLYSDIFFARQPIFDRSGSIWGYELLYRKSADCRTAEIDDYDLATACVATAGLVCPDTDFKPSKRIFINYTEKLLLDGAPKGLPPGVTVVEVLESVTASPEVIKAIIELKQEGYLIAIDDYRGEANLSQLMEYADIIKIDLLGLELEQIAALVARVPERVLTLAEKVENPAHVPHLQEMGFDLFQGYYFAHPQTISGKKLSATCFSKIKTLALLEQEEATPQDYTRLIERDPSIAFRLLRLLNSAAFCFSVKIKSIQHAISLLGMVRLKYWLRMVVLSDMGARKITPELYRMSIVRARFFELLIAEDAQRGELEPDSLFLFGLLSLLDVMLDVSMDQLLPILSLQEPLAQGLLTGKGRFGTYLKLATAIETADSEAISQQARLLQIKEHLISGVWREAMLWGNEVEQQAEV</sequence>